<dbReference type="PANTHER" id="PTHR46825">
    <property type="entry name" value="D-ALANYL-D-ALANINE-CARBOXYPEPTIDASE/ENDOPEPTIDASE AMPH"/>
    <property type="match status" value="1"/>
</dbReference>
<dbReference type="InterPro" id="IPR012338">
    <property type="entry name" value="Beta-lactam/transpept-like"/>
</dbReference>
<accession>A0A1N6W9T7</accession>
<keyword evidence="3" id="KW-1185">Reference proteome</keyword>
<dbReference type="AlphaFoldDB" id="A0A1N6W9T7"/>
<gene>
    <name evidence="2" type="ORF">SAMN05421545_1427</name>
</gene>
<organism evidence="2 3">
    <name type="scientific">Pontibacter lucknowensis</name>
    <dbReference type="NCBI Taxonomy" id="1077936"/>
    <lineage>
        <taxon>Bacteria</taxon>
        <taxon>Pseudomonadati</taxon>
        <taxon>Bacteroidota</taxon>
        <taxon>Cytophagia</taxon>
        <taxon>Cytophagales</taxon>
        <taxon>Hymenobacteraceae</taxon>
        <taxon>Pontibacter</taxon>
    </lineage>
</organism>
<evidence type="ECO:0000313" key="3">
    <source>
        <dbReference type="Proteomes" id="UP000185924"/>
    </source>
</evidence>
<reference evidence="3" key="1">
    <citation type="submission" date="2017-01" db="EMBL/GenBank/DDBJ databases">
        <authorList>
            <person name="Varghese N."/>
            <person name="Submissions S."/>
        </authorList>
    </citation>
    <scope>NUCLEOTIDE SEQUENCE [LARGE SCALE GENOMIC DNA]</scope>
    <source>
        <strain evidence="3">DM9</strain>
    </source>
</reference>
<dbReference type="SUPFAM" id="SSF56601">
    <property type="entry name" value="beta-lactamase/transpeptidase-like"/>
    <property type="match status" value="1"/>
</dbReference>
<name>A0A1N6W9T7_9BACT</name>
<dbReference type="STRING" id="1077936.SAMN05421545_1427"/>
<feature type="domain" description="Beta-lactamase-related" evidence="1">
    <location>
        <begin position="26"/>
        <end position="324"/>
    </location>
</feature>
<protein>
    <submittedName>
        <fullName evidence="2">CubicO group peptidase, beta-lactamase class C family</fullName>
    </submittedName>
</protein>
<dbReference type="EMBL" id="FTNM01000002">
    <property type="protein sequence ID" value="SIQ86782.1"/>
    <property type="molecule type" value="Genomic_DNA"/>
</dbReference>
<dbReference type="PANTHER" id="PTHR46825:SF9">
    <property type="entry name" value="BETA-LACTAMASE-RELATED DOMAIN-CONTAINING PROTEIN"/>
    <property type="match status" value="1"/>
</dbReference>
<dbReference type="InterPro" id="IPR050491">
    <property type="entry name" value="AmpC-like"/>
</dbReference>
<evidence type="ECO:0000259" key="1">
    <source>
        <dbReference type="Pfam" id="PF00144"/>
    </source>
</evidence>
<dbReference type="Proteomes" id="UP000185924">
    <property type="component" value="Unassembled WGS sequence"/>
</dbReference>
<dbReference type="InterPro" id="IPR001466">
    <property type="entry name" value="Beta-lactam-related"/>
</dbReference>
<sequence>MLNRSEPILMRQITDALDAHLDATYRSDAPGAALMVAVGGEVLYEQGIGIADLVTGEAITPDTTFRLASVSKQFTAMAIQLLGQEERLAYEDDLQQYFPEFPAGIGTLVTLRHLLCHTSGLLDYEEFVEEQPDWQISDEEVLAIAAAQTKTYFPPGTLYRYSNTGYVLLALVVERVSGIAYADFLQQRIFEPLGMETTMLYQKGRAIPKRAMGYARNEKGEILQADQGTCTATKGDGCIYTSVRDYLRWHQALSKQPGMAPALGQVYAPIGEYENGFYGMGWFFSRRSSGGLEMYHTGNTSGFSNLVIRIPENDALIACFSNMADNSYLLTGLLDVLEQFPLLRLESKLVRDLLALTR</sequence>
<evidence type="ECO:0000313" key="2">
    <source>
        <dbReference type="EMBL" id="SIQ86782.1"/>
    </source>
</evidence>
<proteinExistence type="predicted"/>
<dbReference type="Gene3D" id="3.40.710.10">
    <property type="entry name" value="DD-peptidase/beta-lactamase superfamily"/>
    <property type="match status" value="1"/>
</dbReference>
<dbReference type="Pfam" id="PF00144">
    <property type="entry name" value="Beta-lactamase"/>
    <property type="match status" value="1"/>
</dbReference>